<keyword evidence="1" id="KW-0732">Signal</keyword>
<dbReference type="EMBL" id="MGAV01000018">
    <property type="protein sequence ID" value="OGK53504.1"/>
    <property type="molecule type" value="Genomic_DNA"/>
</dbReference>
<proteinExistence type="predicted"/>
<dbReference type="AlphaFoldDB" id="A0A1F7JD11"/>
<comment type="caution">
    <text evidence="2">The sequence shown here is derived from an EMBL/GenBank/DDBJ whole genome shotgun (WGS) entry which is preliminary data.</text>
</comment>
<protein>
    <recommendedName>
        <fullName evidence="4">Dockerin domain-containing protein</fullName>
    </recommendedName>
</protein>
<evidence type="ECO:0000256" key="1">
    <source>
        <dbReference type="SAM" id="SignalP"/>
    </source>
</evidence>
<evidence type="ECO:0000313" key="3">
    <source>
        <dbReference type="Proteomes" id="UP000177418"/>
    </source>
</evidence>
<feature type="chain" id="PRO_5009529443" description="Dockerin domain-containing protein" evidence="1">
    <location>
        <begin position="23"/>
        <end position="254"/>
    </location>
</feature>
<accession>A0A1F7JD11</accession>
<feature type="signal peptide" evidence="1">
    <location>
        <begin position="1"/>
        <end position="22"/>
    </location>
</feature>
<sequence>MRKLVLGLISILLILSLPNTFAQEKPAIVSLCEKSADLNQDGSKNIFDLILLIRPHKYNPDFDLNCDNVINVFDLHRWLQLPAKKIPVMTPSPASDSYLNWKTYINNAGFSLNYPVDLVISEQGWGTNRPPSQYTDLRIHDKQEPFTNPHVDINIWINSSLDLKSEAEKNYSKNINHRYLPAKVTEEFHQTTFLNQLSYEYTLKNKGVVGDIEEYLGFDGEYKFIWTKYNNNIYIIVLTKTPEMMKILSSFKFN</sequence>
<reference evidence="2 3" key="1">
    <citation type="journal article" date="2016" name="Nat. Commun.">
        <title>Thousands of microbial genomes shed light on interconnected biogeochemical processes in an aquifer system.</title>
        <authorList>
            <person name="Anantharaman K."/>
            <person name="Brown C.T."/>
            <person name="Hug L.A."/>
            <person name="Sharon I."/>
            <person name="Castelle C.J."/>
            <person name="Probst A.J."/>
            <person name="Thomas B.C."/>
            <person name="Singh A."/>
            <person name="Wilkins M.J."/>
            <person name="Karaoz U."/>
            <person name="Brodie E.L."/>
            <person name="Williams K.H."/>
            <person name="Hubbard S.S."/>
            <person name="Banfield J.F."/>
        </authorList>
    </citation>
    <scope>NUCLEOTIDE SEQUENCE [LARGE SCALE GENOMIC DNA]</scope>
</reference>
<dbReference type="Proteomes" id="UP000177418">
    <property type="component" value="Unassembled WGS sequence"/>
</dbReference>
<dbReference type="InterPro" id="IPR018247">
    <property type="entry name" value="EF_Hand_1_Ca_BS"/>
</dbReference>
<gene>
    <name evidence="2" type="ORF">A3H78_04745</name>
</gene>
<dbReference type="PROSITE" id="PS00018">
    <property type="entry name" value="EF_HAND_1"/>
    <property type="match status" value="1"/>
</dbReference>
<organism evidence="2 3">
    <name type="scientific">Candidatus Roizmanbacteria bacterium RIFCSPLOWO2_02_FULL_36_11</name>
    <dbReference type="NCBI Taxonomy" id="1802071"/>
    <lineage>
        <taxon>Bacteria</taxon>
        <taxon>Candidatus Roizmaniibacteriota</taxon>
    </lineage>
</organism>
<evidence type="ECO:0008006" key="4">
    <source>
        <dbReference type="Google" id="ProtNLM"/>
    </source>
</evidence>
<evidence type="ECO:0000313" key="2">
    <source>
        <dbReference type="EMBL" id="OGK53504.1"/>
    </source>
</evidence>
<name>A0A1F7JD11_9BACT</name>